<feature type="domain" description="Autotransporter" evidence="1">
    <location>
        <begin position="815"/>
        <end position="1093"/>
    </location>
</feature>
<dbReference type="EMBL" id="FRDI01000015">
    <property type="protein sequence ID" value="SHN71425.1"/>
    <property type="molecule type" value="Genomic_DNA"/>
</dbReference>
<keyword evidence="3" id="KW-1185">Reference proteome</keyword>
<dbReference type="SMART" id="SM00869">
    <property type="entry name" value="Autotransporter"/>
    <property type="match status" value="1"/>
</dbReference>
<organism evidence="2 3">
    <name type="scientific">Desulfovibrio litoralis DSM 11393</name>
    <dbReference type="NCBI Taxonomy" id="1121455"/>
    <lineage>
        <taxon>Bacteria</taxon>
        <taxon>Pseudomonadati</taxon>
        <taxon>Thermodesulfobacteriota</taxon>
        <taxon>Desulfovibrionia</taxon>
        <taxon>Desulfovibrionales</taxon>
        <taxon>Desulfovibrionaceae</taxon>
        <taxon>Desulfovibrio</taxon>
    </lineage>
</organism>
<dbReference type="Proteomes" id="UP000186469">
    <property type="component" value="Unassembled WGS sequence"/>
</dbReference>
<name>A0A1M7TL41_9BACT</name>
<dbReference type="InterPro" id="IPR036709">
    <property type="entry name" value="Autotransporte_beta_dom_sf"/>
</dbReference>
<reference evidence="2 3" key="1">
    <citation type="submission" date="2016-12" db="EMBL/GenBank/DDBJ databases">
        <authorList>
            <person name="Song W.-J."/>
            <person name="Kurnit D.M."/>
        </authorList>
    </citation>
    <scope>NUCLEOTIDE SEQUENCE [LARGE SCALE GENOMIC DNA]</scope>
    <source>
        <strain evidence="2 3">DSM 11393</strain>
    </source>
</reference>
<evidence type="ECO:0000313" key="3">
    <source>
        <dbReference type="Proteomes" id="UP000186469"/>
    </source>
</evidence>
<protein>
    <recommendedName>
        <fullName evidence="1">Autotransporter domain-containing protein</fullName>
    </recommendedName>
</protein>
<dbReference type="OrthoDB" id="5442061at2"/>
<dbReference type="InterPro" id="IPR005546">
    <property type="entry name" value="Autotransporte_beta"/>
</dbReference>
<sequence>MKKLNVFIKQAIQKAKSKRVRLINLAPKSGFCFTNLLALAVLGAGLMFSLPSEVKAETINYTGDVNDLKTAPTWFGGGVSDVLFPGTTENPSASGNTVNVNFTTGPGKTNPNLVFGGLSEKNSVYNNTVNISGGTINMDVYGGYVYSGSGNAYNNTVNISAGTINGLVYGGRSDSGDAYANTVNISAGTIGDGMGGGNVYGGYVFQGTGNAYANTVNISGGTIGGDVYGGYVNSGSGDAYGNTVNISGGTIGGDVDGGDAWGGGNAYANTVNISGGTEILGYVYGGYVESGFGNAYANTVNISGGTIDWEVYGGFVNSGSGDAYANTVNISGGTIGDGSPGTGNVYGGYVWQGSGNAYNNTVNISGNAEIWRDVYGGYVMDGTGNAYANTVNISGGTIGSGPGTGNVYGGRSFSGKAYNNTVNISGDADIGGSVYGGYVWQGSGDAYANTVNISGGTIDKNVFGGYVHSGAGDAYANTVNISAGTIGSGGLGGNVFGGNVESGSGDAYANTVNISGTADIKRDVYGGWSRSGDAYANTVNISGDALIKRDVLGGFSGDGSAYANTVNISGGTIGSGGGTGNVYGGYVYDGTGNAYANTVNISGGTINGFVYGGYSQNGKAINNQVILSGTPTFNAGSTWLFGGESAGGGDKFTGNTLWVLNRIGNPVSVIKNFENYRFLLPNTWTNDPMLTATNFIDLTDGGSRIATVDRLGIASGGTMPNIGDKYTLLEALNIFGGYTAHPITAYKGISLLYDMNVKQEGLTKITATVASGAKVNPQTKALSEGIVSGVAFINQGADLAAGQGMGSALSSANAAGAGNLSSFGAMSAGSSRYNTGSHSDVDSFSLMTGLGWNAPIAQNSLLLGAFFEVGFGNYDSHNSFSGRASIDGSGDTEYYGGGILARYSLTEGFLDGLYTEASLRVGHVSTDFSSNDFEAFSGPINASYDSSSVYYGAHAGLGYIWQLSEKADLDFSTKYFWTHQNGDDVTVAGDPITFEDADSHRWRNGVRFSYEIDKNATPYVGAAYDYEFDGKANATAYGRSLEAPELKGGTGVGELGIILKPMVNHDFSVDLGLQGYTGMREGVSGSLQMKYEF</sequence>
<gene>
    <name evidence="2" type="ORF">SAMN02745728_02184</name>
</gene>
<dbReference type="PROSITE" id="PS51208">
    <property type="entry name" value="AUTOTRANSPORTER"/>
    <property type="match status" value="1"/>
</dbReference>
<dbReference type="AlphaFoldDB" id="A0A1M7TL41"/>
<dbReference type="STRING" id="1121455.SAMN02745728_02184"/>
<dbReference type="RefSeq" id="WP_084650692.1">
    <property type="nucleotide sequence ID" value="NZ_FRDI01000015.1"/>
</dbReference>
<evidence type="ECO:0000313" key="2">
    <source>
        <dbReference type="EMBL" id="SHN71425.1"/>
    </source>
</evidence>
<proteinExistence type="predicted"/>
<dbReference type="SUPFAM" id="SSF103515">
    <property type="entry name" value="Autotransporter"/>
    <property type="match status" value="1"/>
</dbReference>
<evidence type="ECO:0000259" key="1">
    <source>
        <dbReference type="PROSITE" id="PS51208"/>
    </source>
</evidence>
<accession>A0A1M7TL41</accession>
<dbReference type="Gene3D" id="2.40.128.130">
    <property type="entry name" value="Autotransporter beta-domain"/>
    <property type="match status" value="1"/>
</dbReference>